<protein>
    <submittedName>
        <fullName evidence="3">Metal-dependent hydrolase, endonuclease/exonuclease/phosphatase family</fullName>
    </submittedName>
</protein>
<dbReference type="InterPro" id="IPR005135">
    <property type="entry name" value="Endo/exonuclease/phosphatase"/>
</dbReference>
<dbReference type="InterPro" id="IPR036691">
    <property type="entry name" value="Endo/exonu/phosph_ase_sf"/>
</dbReference>
<proteinExistence type="predicted"/>
<feature type="signal peptide" evidence="1">
    <location>
        <begin position="1"/>
        <end position="19"/>
    </location>
</feature>
<evidence type="ECO:0000313" key="4">
    <source>
        <dbReference type="Proteomes" id="UP000199656"/>
    </source>
</evidence>
<sequence length="256" mass="27862">MKRMLLITAVILSGFCLNAQNQKIKVLTYNIHHGENTRQELDLKGIANVILATNPDLVALQEVDSVTGRSKGADQLKELAAITGMYTYFVKATDFDGGGYGTGVLSRFPIQNNITLPLPSGKDSEPRAAGIVTVQLPGDSVIHFVTTHFDAGKRSNDRIAQANTLANYFKTAQTPVIFCGDLNAPPASKEIKILKQVFTDATHQVGPTFPSDTPKVKLDYIFLAPKARWNAGEAKVIEETVASDHRPVICEVELVK</sequence>
<dbReference type="GO" id="GO:0004527">
    <property type="term" value="F:exonuclease activity"/>
    <property type="evidence" value="ECO:0007669"/>
    <property type="project" value="UniProtKB-KW"/>
</dbReference>
<dbReference type="InterPro" id="IPR051916">
    <property type="entry name" value="GPI-anchor_lipid_remodeler"/>
</dbReference>
<dbReference type="STRING" id="408074.SAMN05660909_03474"/>
<keyword evidence="3" id="KW-0378">Hydrolase</keyword>
<dbReference type="PANTHER" id="PTHR14859:SF15">
    <property type="entry name" value="ENDONUCLEASE_EXONUCLEASE_PHOSPHATASE DOMAIN-CONTAINING PROTEIN"/>
    <property type="match status" value="1"/>
</dbReference>
<dbReference type="Gene3D" id="3.60.10.10">
    <property type="entry name" value="Endonuclease/exonuclease/phosphatase"/>
    <property type="match status" value="1"/>
</dbReference>
<dbReference type="GO" id="GO:0004519">
    <property type="term" value="F:endonuclease activity"/>
    <property type="evidence" value="ECO:0007669"/>
    <property type="project" value="UniProtKB-KW"/>
</dbReference>
<keyword evidence="1" id="KW-0732">Signal</keyword>
<name>A0A1H4E3J8_9BACT</name>
<organism evidence="3 4">
    <name type="scientific">Chitinophaga terrae</name>
    <name type="common">ex Kim and Jung 2007</name>
    <dbReference type="NCBI Taxonomy" id="408074"/>
    <lineage>
        <taxon>Bacteria</taxon>
        <taxon>Pseudomonadati</taxon>
        <taxon>Bacteroidota</taxon>
        <taxon>Chitinophagia</taxon>
        <taxon>Chitinophagales</taxon>
        <taxon>Chitinophagaceae</taxon>
        <taxon>Chitinophaga</taxon>
    </lineage>
</organism>
<dbReference type="Pfam" id="PF03372">
    <property type="entry name" value="Exo_endo_phos"/>
    <property type="match status" value="1"/>
</dbReference>
<keyword evidence="3" id="KW-0269">Exonuclease</keyword>
<evidence type="ECO:0000256" key="1">
    <source>
        <dbReference type="SAM" id="SignalP"/>
    </source>
</evidence>
<reference evidence="4" key="1">
    <citation type="submission" date="2016-10" db="EMBL/GenBank/DDBJ databases">
        <authorList>
            <person name="Varghese N."/>
            <person name="Submissions S."/>
        </authorList>
    </citation>
    <scope>NUCLEOTIDE SEQUENCE [LARGE SCALE GENOMIC DNA]</scope>
    <source>
        <strain evidence="4">DSM 23920</strain>
    </source>
</reference>
<feature type="chain" id="PRO_5011673796" evidence="1">
    <location>
        <begin position="20"/>
        <end position="256"/>
    </location>
</feature>
<dbReference type="EMBL" id="FNRL01000016">
    <property type="protein sequence ID" value="SEA79476.1"/>
    <property type="molecule type" value="Genomic_DNA"/>
</dbReference>
<dbReference type="RefSeq" id="WP_089763196.1">
    <property type="nucleotide sequence ID" value="NZ_BKAT01000029.1"/>
</dbReference>
<dbReference type="Proteomes" id="UP000199656">
    <property type="component" value="Unassembled WGS sequence"/>
</dbReference>
<dbReference type="OrthoDB" id="5447300at2"/>
<dbReference type="GO" id="GO:0006506">
    <property type="term" value="P:GPI anchor biosynthetic process"/>
    <property type="evidence" value="ECO:0007669"/>
    <property type="project" value="TreeGrafter"/>
</dbReference>
<gene>
    <name evidence="3" type="ORF">SAMN05660909_03474</name>
</gene>
<accession>A0A1H4E3J8</accession>
<feature type="domain" description="Endonuclease/exonuclease/phosphatase" evidence="2">
    <location>
        <begin position="27"/>
        <end position="245"/>
    </location>
</feature>
<dbReference type="PANTHER" id="PTHR14859">
    <property type="entry name" value="CALCOFLUOR WHITE HYPERSENSITIVE PROTEIN PRECURSOR"/>
    <property type="match status" value="1"/>
</dbReference>
<keyword evidence="3" id="KW-0540">Nuclease</keyword>
<dbReference type="GO" id="GO:0016020">
    <property type="term" value="C:membrane"/>
    <property type="evidence" value="ECO:0007669"/>
    <property type="project" value="GOC"/>
</dbReference>
<dbReference type="SUPFAM" id="SSF56219">
    <property type="entry name" value="DNase I-like"/>
    <property type="match status" value="1"/>
</dbReference>
<evidence type="ECO:0000259" key="2">
    <source>
        <dbReference type="Pfam" id="PF03372"/>
    </source>
</evidence>
<keyword evidence="4" id="KW-1185">Reference proteome</keyword>
<keyword evidence="3" id="KW-0255">Endonuclease</keyword>
<evidence type="ECO:0000313" key="3">
    <source>
        <dbReference type="EMBL" id="SEA79476.1"/>
    </source>
</evidence>
<dbReference type="AlphaFoldDB" id="A0A1H4E3J8"/>